<feature type="transmembrane region" description="Helical" evidence="1">
    <location>
        <begin position="140"/>
        <end position="167"/>
    </location>
</feature>
<feature type="transmembrane region" description="Helical" evidence="1">
    <location>
        <begin position="228"/>
        <end position="249"/>
    </location>
</feature>
<evidence type="ECO:0000313" key="2">
    <source>
        <dbReference type="EMBL" id="MBA8952433.1"/>
    </source>
</evidence>
<accession>A0A7W3LQJ3</accession>
<organism evidence="2 3">
    <name type="scientific">Actinomadura namibiensis</name>
    <dbReference type="NCBI Taxonomy" id="182080"/>
    <lineage>
        <taxon>Bacteria</taxon>
        <taxon>Bacillati</taxon>
        <taxon>Actinomycetota</taxon>
        <taxon>Actinomycetes</taxon>
        <taxon>Streptosporangiales</taxon>
        <taxon>Thermomonosporaceae</taxon>
        <taxon>Actinomadura</taxon>
    </lineage>
</organism>
<dbReference type="Pfam" id="PF06182">
    <property type="entry name" value="ABC2_membrane_6"/>
    <property type="match status" value="1"/>
</dbReference>
<sequence length="262" mass="27874">MGVLPWVAWYGFRRHSAYPLSALAEATSNVAFGFVRAFVLMALWNARPSLGGYDVTDAVTFCFLTQALIGPVQIFGGLELTQRIRDGDVAVDLHRPVDLQGWWLADDLARAAATLLLRGGPPLVAGAMVFPLRWPGPGTLAAFGVALLLAVLVSFGLRYLVALAVFWVHDDRGLASASLVMGMFFSGMIVPLVAFPGWLGEAARALPWAALIQVPADVFLGKRTGADLLAALGFQAAWAVALLVAGRAVTAAVRRRLVIHGG</sequence>
<dbReference type="AlphaFoldDB" id="A0A7W3LQJ3"/>
<evidence type="ECO:0000313" key="3">
    <source>
        <dbReference type="Proteomes" id="UP000572680"/>
    </source>
</evidence>
<dbReference type="Proteomes" id="UP000572680">
    <property type="component" value="Unassembled WGS sequence"/>
</dbReference>
<protein>
    <submittedName>
        <fullName evidence="2">ABC-2 type transport system permease protein</fullName>
    </submittedName>
</protein>
<dbReference type="InterPro" id="IPR010390">
    <property type="entry name" value="ABC-2_transporter-like"/>
</dbReference>
<keyword evidence="1" id="KW-1133">Transmembrane helix</keyword>
<evidence type="ECO:0000256" key="1">
    <source>
        <dbReference type="SAM" id="Phobius"/>
    </source>
</evidence>
<feature type="transmembrane region" description="Helical" evidence="1">
    <location>
        <begin position="179"/>
        <end position="199"/>
    </location>
</feature>
<dbReference type="RefSeq" id="WP_182844732.1">
    <property type="nucleotide sequence ID" value="NZ_BAAALP010000032.1"/>
</dbReference>
<dbReference type="PANTHER" id="PTHR36832:SF2">
    <property type="entry name" value="INTEGRAL MEMBRANE PROTEIN"/>
    <property type="match status" value="1"/>
</dbReference>
<keyword evidence="1" id="KW-0812">Transmembrane</keyword>
<name>A0A7W3LQJ3_ACTNM</name>
<keyword evidence="1" id="KW-0472">Membrane</keyword>
<comment type="caution">
    <text evidence="2">The sequence shown here is derived from an EMBL/GenBank/DDBJ whole genome shotgun (WGS) entry which is preliminary data.</text>
</comment>
<dbReference type="EMBL" id="JACJIA010000005">
    <property type="protein sequence ID" value="MBA8952433.1"/>
    <property type="molecule type" value="Genomic_DNA"/>
</dbReference>
<reference evidence="2 3" key="1">
    <citation type="submission" date="2020-08" db="EMBL/GenBank/DDBJ databases">
        <title>Genomic Encyclopedia of Type Strains, Phase IV (KMG-IV): sequencing the most valuable type-strain genomes for metagenomic binning, comparative biology and taxonomic classification.</title>
        <authorList>
            <person name="Goeker M."/>
        </authorList>
    </citation>
    <scope>NUCLEOTIDE SEQUENCE [LARGE SCALE GENOMIC DNA]</scope>
    <source>
        <strain evidence="2 3">DSM 44197</strain>
    </source>
</reference>
<gene>
    <name evidence="2" type="ORF">HNR61_004079</name>
</gene>
<dbReference type="PANTHER" id="PTHR36832">
    <property type="entry name" value="SLR1174 PROTEIN-RELATED"/>
    <property type="match status" value="1"/>
</dbReference>
<keyword evidence="3" id="KW-1185">Reference proteome</keyword>
<proteinExistence type="predicted"/>